<comment type="function">
    <text evidence="8">ATP-binding (A) component of a common energy-coupling factor (ECF) ABC-transporter complex.</text>
</comment>
<dbReference type="RefSeq" id="WP_071315298.1">
    <property type="nucleotide sequence ID" value="NZ_CP063356.2"/>
</dbReference>
<accession>A0A1S2MHH9</accession>
<evidence type="ECO:0000256" key="2">
    <source>
        <dbReference type="ARBA" id="ARBA00022448"/>
    </source>
</evidence>
<dbReference type="InterPro" id="IPR015856">
    <property type="entry name" value="ABC_transpr_CbiO/EcfA_su"/>
</dbReference>
<dbReference type="NCBIfam" id="TIGR04521">
    <property type="entry name" value="ECF_ATPase_2"/>
    <property type="match status" value="1"/>
</dbReference>
<dbReference type="GO" id="GO:0042626">
    <property type="term" value="F:ATPase-coupled transmembrane transporter activity"/>
    <property type="evidence" value="ECO:0007669"/>
    <property type="project" value="TreeGrafter"/>
</dbReference>
<evidence type="ECO:0000256" key="7">
    <source>
        <dbReference type="ARBA" id="ARBA00023136"/>
    </source>
</evidence>
<dbReference type="EC" id="7.-.-.-" evidence="8"/>
<comment type="subunit">
    <text evidence="8">Forms a stable energy-coupling factor (ECF) transporter complex composed of 2 membrane-embedded substrate-binding proteins (S component), 2 ATP-binding proteins (A component) and 2 transmembrane proteins (T component).</text>
</comment>
<dbReference type="Pfam" id="PF00005">
    <property type="entry name" value="ABC_tran"/>
    <property type="match status" value="1"/>
</dbReference>
<keyword evidence="2 8" id="KW-0813">Transport</keyword>
<proteinExistence type="inferred from homology"/>
<feature type="domain" description="ABC transporter" evidence="9">
    <location>
        <begin position="3"/>
        <end position="246"/>
    </location>
</feature>
<dbReference type="CDD" id="cd03225">
    <property type="entry name" value="ABC_cobalt_CbiO_domain1"/>
    <property type="match status" value="1"/>
</dbReference>
<dbReference type="EMBL" id="LQXD01000001">
    <property type="protein sequence ID" value="OIJ23387.1"/>
    <property type="molecule type" value="Genomic_DNA"/>
</dbReference>
<dbReference type="PROSITE" id="PS50893">
    <property type="entry name" value="ABC_TRANSPORTER_2"/>
    <property type="match status" value="1"/>
</dbReference>
<dbReference type="PANTHER" id="PTHR43553:SF27">
    <property type="entry name" value="ENERGY-COUPLING FACTOR TRANSPORTER ATP-BINDING PROTEIN ECFA2"/>
    <property type="match status" value="1"/>
</dbReference>
<dbReference type="Proteomes" id="UP000180175">
    <property type="component" value="Chromosome"/>
</dbReference>
<dbReference type="FunFam" id="3.40.50.300:FF:000224">
    <property type="entry name" value="Energy-coupling factor transporter ATP-binding protein EcfA"/>
    <property type="match status" value="1"/>
</dbReference>
<dbReference type="InterPro" id="IPR017871">
    <property type="entry name" value="ABC_transporter-like_CS"/>
</dbReference>
<evidence type="ECO:0000256" key="4">
    <source>
        <dbReference type="ARBA" id="ARBA00022741"/>
    </source>
</evidence>
<dbReference type="Gene3D" id="3.40.50.300">
    <property type="entry name" value="P-loop containing nucleotide triphosphate hydrolases"/>
    <property type="match status" value="1"/>
</dbReference>
<organism evidence="10 12">
    <name type="scientific">Anaerobacillus isosaccharinicus</name>
    <dbReference type="NCBI Taxonomy" id="1532552"/>
    <lineage>
        <taxon>Bacteria</taxon>
        <taxon>Bacillati</taxon>
        <taxon>Bacillota</taxon>
        <taxon>Bacilli</taxon>
        <taxon>Bacillales</taxon>
        <taxon>Bacillaceae</taxon>
        <taxon>Anaerobacillus</taxon>
    </lineage>
</organism>
<keyword evidence="5 8" id="KW-0067">ATP-binding</keyword>
<dbReference type="NCBIfam" id="NF010155">
    <property type="entry name" value="PRK13634.1"/>
    <property type="match status" value="1"/>
</dbReference>
<reference evidence="11" key="4">
    <citation type="submission" date="2020-10" db="EMBL/GenBank/DDBJ databases">
        <authorList>
            <person name="Bassil N.M."/>
            <person name="Lloyd J.R."/>
        </authorList>
    </citation>
    <scope>NUCLEOTIDE SEQUENCE</scope>
    <source>
        <strain evidence="11">NB2006</strain>
    </source>
</reference>
<evidence type="ECO:0000313" key="11">
    <source>
        <dbReference type="EMBL" id="QOY37558.1"/>
    </source>
</evidence>
<reference evidence="11 12" key="3">
    <citation type="journal article" date="2019" name="Int. J. Syst. Evol. Microbiol.">
        <title>Anaerobacillus isosaccharinicus sp. nov., an alkaliphilic bacterium which degrades isosaccharinic acid.</title>
        <authorList>
            <person name="Bassil N.M."/>
            <person name="Lloyd J.R."/>
        </authorList>
    </citation>
    <scope>NUCLEOTIDE SEQUENCE [LARGE SCALE GENOMIC DNA]</scope>
    <source>
        <strain evidence="11 12">NB2006</strain>
    </source>
</reference>
<keyword evidence="6" id="KW-1278">Translocase</keyword>
<dbReference type="InterPro" id="IPR027417">
    <property type="entry name" value="P-loop_NTPase"/>
</dbReference>
<dbReference type="KEGG" id="aia:AWH56_008160"/>
<evidence type="ECO:0000256" key="5">
    <source>
        <dbReference type="ARBA" id="ARBA00022840"/>
    </source>
</evidence>
<evidence type="ECO:0000256" key="6">
    <source>
        <dbReference type="ARBA" id="ARBA00022967"/>
    </source>
</evidence>
<dbReference type="PROSITE" id="PS00211">
    <property type="entry name" value="ABC_TRANSPORTER_1"/>
    <property type="match status" value="1"/>
</dbReference>
<reference evidence="10 12" key="1">
    <citation type="submission" date="2016-10" db="EMBL/GenBank/DDBJ databases">
        <title>Draft genome sequences of four alkaliphilic bacteria belonging to the Anaerobacillus genus.</title>
        <authorList>
            <person name="Bassil N.M."/>
            <person name="Lloyd J.R."/>
        </authorList>
    </citation>
    <scope>NUCLEOTIDE SEQUENCE [LARGE SCALE GENOMIC DNA]</scope>
    <source>
        <strain evidence="10 12">NB2006</strain>
    </source>
</reference>
<evidence type="ECO:0000313" key="10">
    <source>
        <dbReference type="EMBL" id="OIJ23387.1"/>
    </source>
</evidence>
<gene>
    <name evidence="10" type="ORF">AWH56_00380</name>
    <name evidence="11" type="ORF">AWH56_008160</name>
</gene>
<dbReference type="GO" id="GO:0043190">
    <property type="term" value="C:ATP-binding cassette (ABC) transporter complex"/>
    <property type="evidence" value="ECO:0007669"/>
    <property type="project" value="TreeGrafter"/>
</dbReference>
<dbReference type="SMART" id="SM00382">
    <property type="entry name" value="AAA"/>
    <property type="match status" value="1"/>
</dbReference>
<name>A0A1S2MHH9_9BACI</name>
<keyword evidence="7 8" id="KW-0472">Membrane</keyword>
<keyword evidence="12" id="KW-1185">Reference proteome</keyword>
<dbReference type="AlphaFoldDB" id="A0A1S2MHH9"/>
<comment type="similarity">
    <text evidence="8">Belongs to the ABC transporter superfamily. Energy-coupling factor EcfA family.</text>
</comment>
<dbReference type="InterPro" id="IPR003593">
    <property type="entry name" value="AAA+_ATPase"/>
</dbReference>
<dbReference type="GO" id="GO:0016887">
    <property type="term" value="F:ATP hydrolysis activity"/>
    <property type="evidence" value="ECO:0007669"/>
    <property type="project" value="InterPro"/>
</dbReference>
<reference evidence="11 12" key="2">
    <citation type="journal article" date="2017" name="Genome Announc.">
        <title>Draft Genome Sequences of Four Alkaliphilic Bacteria Belonging to the Anaerobacillus Genus.</title>
        <authorList>
            <person name="Bassil N.M."/>
            <person name="Lloyd J.R."/>
        </authorList>
    </citation>
    <scope>NUCLEOTIDE SEQUENCE [LARGE SCALE GENOMIC DNA]</scope>
    <source>
        <strain evidence="11 12">NB2006</strain>
    </source>
</reference>
<protein>
    <recommendedName>
        <fullName evidence="8">Energy-coupling factor transporter ATP-binding protein EcfA2</fullName>
        <ecNumber evidence="8">7.-.-.-</ecNumber>
    </recommendedName>
</protein>
<dbReference type="InterPro" id="IPR003439">
    <property type="entry name" value="ABC_transporter-like_ATP-bd"/>
</dbReference>
<dbReference type="OrthoDB" id="9784332at2"/>
<keyword evidence="3 8" id="KW-1003">Cell membrane</keyword>
<dbReference type="EMBL" id="CP063356">
    <property type="protein sequence ID" value="QOY37558.1"/>
    <property type="molecule type" value="Genomic_DNA"/>
</dbReference>
<dbReference type="SUPFAM" id="SSF52540">
    <property type="entry name" value="P-loop containing nucleoside triphosphate hydrolases"/>
    <property type="match status" value="1"/>
</dbReference>
<evidence type="ECO:0000256" key="1">
    <source>
        <dbReference type="ARBA" id="ARBA00004202"/>
    </source>
</evidence>
<evidence type="ECO:0000259" key="9">
    <source>
        <dbReference type="PROSITE" id="PS50893"/>
    </source>
</evidence>
<evidence type="ECO:0000256" key="3">
    <source>
        <dbReference type="ARBA" id="ARBA00022475"/>
    </source>
</evidence>
<dbReference type="PANTHER" id="PTHR43553">
    <property type="entry name" value="HEAVY METAL TRANSPORTER"/>
    <property type="match status" value="1"/>
</dbReference>
<sequence length="287" mass="32157">MEIKITNLEHVYMPKSPFEHKALANVNLHIRTGQFVAIIGHTGSGKSTIVQHLNGLLKPTSGQVKIGDFLIESNKKNKQLKQLREVVGMVFQYPEHQLFDETVEKDIAFGPINFGCSKEEALERVRDILPLVKLDESVLQKSPFDLSGGQKRRVAIAGVLASKPKILVLDEPTAGLDPVGRKQMMELFLSLHKKEQLTTVLVTHNMEFAAMYADLVVVMDKGQVFMQGTPEEVFKSREQLQSIGLDVPETVTLVQMLEKRFNTKLPSNIFTKDKLVEAITQLIKGKV</sequence>
<comment type="subcellular location">
    <subcellularLocation>
        <location evidence="1 8">Cell membrane</location>
        <topology evidence="1 8">Peripheral membrane protein</topology>
    </subcellularLocation>
</comment>
<dbReference type="GO" id="GO:0015087">
    <property type="term" value="F:cobalt ion transmembrane transporter activity"/>
    <property type="evidence" value="ECO:0007669"/>
    <property type="project" value="UniProtKB-ARBA"/>
</dbReference>
<keyword evidence="4 8" id="KW-0547">Nucleotide-binding</keyword>
<dbReference type="GO" id="GO:0005524">
    <property type="term" value="F:ATP binding"/>
    <property type="evidence" value="ECO:0007669"/>
    <property type="project" value="UniProtKB-UniRule"/>
</dbReference>
<evidence type="ECO:0000313" key="12">
    <source>
        <dbReference type="Proteomes" id="UP000180175"/>
    </source>
</evidence>
<evidence type="ECO:0000256" key="8">
    <source>
        <dbReference type="RuleBase" id="RU365104"/>
    </source>
</evidence>
<dbReference type="InterPro" id="IPR030946">
    <property type="entry name" value="EcfA2"/>
</dbReference>
<dbReference type="InterPro" id="IPR050095">
    <property type="entry name" value="ECF_ABC_transporter_ATP-bd"/>
</dbReference>